<gene>
    <name evidence="2" type="ORF">J5A53_05680</name>
    <name evidence="3" type="ORF">NCTC12967_01985</name>
</gene>
<dbReference type="PANTHER" id="PTHR10928:SF2">
    <property type="entry name" value="SUPPRESSOR OF FUSED HOMOLOG"/>
    <property type="match status" value="1"/>
</dbReference>
<dbReference type="PANTHER" id="PTHR10928">
    <property type="entry name" value="SUPPRESSOR OF FUSED"/>
    <property type="match status" value="1"/>
</dbReference>
<name>A0A3N4D104_9ACTN</name>
<evidence type="ECO:0000313" key="2">
    <source>
        <dbReference type="EMBL" id="QUC12179.1"/>
    </source>
</evidence>
<sequence length="368" mass="39665">MGILNGLFGREPGTGRKAGAEMRERPGWDAITVACEQLYPDQTEPFHVGTLVSSFLGGVDPLEGISVYRADEPRPHWHYITYGLTDVYGKQGGPGDSGVSGYGFELTFRLADDEALKAKEPPTWPLSLLQNLARYVFRTGNGFAPNQQIDANGPIVPGEETTQTALGFIEDPDLGGIETPSGSVQFVQLVGLTAEDLDDVNNWDAEKFFSLLTSSRPKGVTELRGVSLRADPEIATQITEGRKKDGSQMGQVFIDVLRITSEGGMPMLTIGARVAGVLGERLNSRLPHGREFLLHSPDAELLFLPGGRTGIQLGAKEATLTLDPADLSRLAATLRAKAGQYMAPDGVIWNVERTEITDNDGNVVETIG</sequence>
<dbReference type="GeneID" id="64407437"/>
<dbReference type="Proteomes" id="UP000677180">
    <property type="component" value="Chromosome"/>
</dbReference>
<protein>
    <submittedName>
        <fullName evidence="2">Suppressor of fused domain protein</fullName>
    </submittedName>
    <submittedName>
        <fullName evidence="3">Suppressor of fused protein (SUFU)</fullName>
    </submittedName>
</protein>
<organism evidence="3 4">
    <name type="scientific">Arachnia propionica</name>
    <dbReference type="NCBI Taxonomy" id="1750"/>
    <lineage>
        <taxon>Bacteria</taxon>
        <taxon>Bacillati</taxon>
        <taxon>Actinomycetota</taxon>
        <taxon>Actinomycetes</taxon>
        <taxon>Propionibacteriales</taxon>
        <taxon>Propionibacteriaceae</taxon>
        <taxon>Arachnia</taxon>
    </lineage>
</organism>
<dbReference type="Proteomes" id="UP000273044">
    <property type="component" value="Chromosome"/>
</dbReference>
<dbReference type="EMBL" id="LR134406">
    <property type="protein sequence ID" value="VEH70680.1"/>
    <property type="molecule type" value="Genomic_DNA"/>
</dbReference>
<keyword evidence="4" id="KW-1185">Reference proteome</keyword>
<feature type="domain" description="Suppressor of fused-like" evidence="1">
    <location>
        <begin position="59"/>
        <end position="222"/>
    </location>
</feature>
<reference evidence="3 4" key="1">
    <citation type="submission" date="2018-12" db="EMBL/GenBank/DDBJ databases">
        <authorList>
            <consortium name="Pathogen Informatics"/>
        </authorList>
    </citation>
    <scope>NUCLEOTIDE SEQUENCE [LARGE SCALE GENOMIC DNA]</scope>
    <source>
        <strain evidence="3 4">NCTC12967</strain>
    </source>
</reference>
<proteinExistence type="predicted"/>
<dbReference type="InterPro" id="IPR020941">
    <property type="entry name" value="SUFU-like_domain"/>
</dbReference>
<dbReference type="SUPFAM" id="SSF103359">
    <property type="entry name" value="Suppressor of Fused, N-terminal domain"/>
    <property type="match status" value="1"/>
</dbReference>
<dbReference type="EMBL" id="CP072385">
    <property type="protein sequence ID" value="QUC12179.1"/>
    <property type="molecule type" value="Genomic_DNA"/>
</dbReference>
<accession>A0A3N4D104</accession>
<dbReference type="OrthoDB" id="9023549at2"/>
<dbReference type="RefSeq" id="WP_014847035.1">
    <property type="nucleotide sequence ID" value="NZ_CAUVFX010000026.1"/>
</dbReference>
<reference evidence="2" key="2">
    <citation type="submission" date="2021-03" db="EMBL/GenBank/DDBJ databases">
        <title>Human Oral Microbial Genomes.</title>
        <authorList>
            <person name="Johnston C.D."/>
            <person name="Chen T."/>
            <person name="Dewhirst F.E."/>
        </authorList>
    </citation>
    <scope>NUCLEOTIDE SEQUENCE</scope>
    <source>
        <strain evidence="2">F0714</strain>
    </source>
</reference>
<evidence type="ECO:0000259" key="1">
    <source>
        <dbReference type="Pfam" id="PF05076"/>
    </source>
</evidence>
<evidence type="ECO:0000313" key="4">
    <source>
        <dbReference type="Proteomes" id="UP000273044"/>
    </source>
</evidence>
<dbReference type="AlphaFoldDB" id="A0A3N4D104"/>
<dbReference type="InterPro" id="IPR007768">
    <property type="entry name" value="Suppressor_of_fused"/>
</dbReference>
<dbReference type="GO" id="GO:0005737">
    <property type="term" value="C:cytoplasm"/>
    <property type="evidence" value="ECO:0007669"/>
    <property type="project" value="TreeGrafter"/>
</dbReference>
<evidence type="ECO:0000313" key="3">
    <source>
        <dbReference type="EMBL" id="VEH70680.1"/>
    </source>
</evidence>
<dbReference type="Pfam" id="PF05076">
    <property type="entry name" value="SUFU"/>
    <property type="match status" value="1"/>
</dbReference>
<dbReference type="InterPro" id="IPR037181">
    <property type="entry name" value="SUFU_N"/>
</dbReference>